<dbReference type="EMBL" id="JAFEJT020000004">
    <property type="protein sequence ID" value="MCH9274970.1"/>
    <property type="molecule type" value="Genomic_DNA"/>
</dbReference>
<comment type="caution">
    <text evidence="2">The sequence shown here is derived from an EMBL/GenBank/DDBJ whole genome shotgun (WGS) entry which is preliminary data.</text>
</comment>
<evidence type="ECO:0000256" key="1">
    <source>
        <dbReference type="SAM" id="Phobius"/>
    </source>
</evidence>
<protein>
    <submittedName>
        <fullName evidence="2">Uncharacterized protein</fullName>
    </submittedName>
</protein>
<proteinExistence type="predicted"/>
<keyword evidence="1" id="KW-0472">Membrane</keyword>
<reference evidence="2 3" key="1">
    <citation type="journal article" date="2021" name="Environ. Microbiol.">
        <title>Genetic insights into the dark matter of the mammalian gut microbiota through targeted genome reconstruction.</title>
        <authorList>
            <person name="Lugli G.A."/>
            <person name="Alessandri G."/>
            <person name="Milani C."/>
            <person name="Viappiani A."/>
            <person name="Fontana F."/>
            <person name="Tarracchini C."/>
            <person name="Mancabelli L."/>
            <person name="Argentini C."/>
            <person name="Ruiz L."/>
            <person name="Margolles A."/>
            <person name="van Sinderen D."/>
            <person name="Turroni F."/>
            <person name="Ventura M."/>
        </authorList>
    </citation>
    <scope>NUCLEOTIDE SEQUENCE [LARGE SCALE GENOMIC DNA]</scope>
    <source>
        <strain evidence="2 3">MA1</strain>
    </source>
</reference>
<feature type="transmembrane region" description="Helical" evidence="1">
    <location>
        <begin position="12"/>
        <end position="29"/>
    </location>
</feature>
<evidence type="ECO:0000313" key="2">
    <source>
        <dbReference type="EMBL" id="MCH9274970.1"/>
    </source>
</evidence>
<keyword evidence="1" id="KW-0812">Transmembrane</keyword>
<gene>
    <name evidence="2" type="ORF">JS533_001530</name>
</gene>
<name>A0ABS9VSL1_9BIFI</name>
<reference evidence="2 3" key="2">
    <citation type="journal article" date="2021" name="Syst. Appl. Microbiol.">
        <title>Phylogenetic classification of ten novel species belonging to the genus Bifidobacterium comprising B. phasiani sp. nov., B. pongonis sp. nov., B. saguinibicoloris sp. nov., B. colobi sp. nov., B. simiiventris sp. nov., B. santillanense sp. nov., B. miconis sp. nov., B. amazonense sp. nov., B. pluvialisilvae sp. nov., and B. miconisargentati sp. nov.</title>
        <authorList>
            <person name="Lugli G.A."/>
            <person name="Calvete-Torre I."/>
            <person name="Alessandri G."/>
            <person name="Milani C."/>
            <person name="Turroni F."/>
            <person name="Laiolo P."/>
            <person name="Ossiprandi M.C."/>
            <person name="Margolles A."/>
            <person name="Ruiz L."/>
            <person name="Ventura M."/>
        </authorList>
    </citation>
    <scope>NUCLEOTIDE SEQUENCE [LARGE SCALE GENOMIC DNA]</scope>
    <source>
        <strain evidence="2 3">MA1</strain>
    </source>
</reference>
<dbReference type="Proteomes" id="UP000710815">
    <property type="component" value="Unassembled WGS sequence"/>
</dbReference>
<dbReference type="RefSeq" id="WP_241512803.1">
    <property type="nucleotide sequence ID" value="NZ_JAFEJT020000004.1"/>
</dbReference>
<keyword evidence="3" id="KW-1185">Reference proteome</keyword>
<sequence length="62" mass="6842">MTNAAHRHHHPYTTLLIILLLALIWLLSHEGCSHPIGNLIASLVACGYVPFRLLTLVEGDKS</sequence>
<keyword evidence="1" id="KW-1133">Transmembrane helix</keyword>
<evidence type="ECO:0000313" key="3">
    <source>
        <dbReference type="Proteomes" id="UP000710815"/>
    </source>
</evidence>
<feature type="transmembrane region" description="Helical" evidence="1">
    <location>
        <begin position="35"/>
        <end position="54"/>
    </location>
</feature>
<organism evidence="2 3">
    <name type="scientific">Bifidobacterium amazonense</name>
    <dbReference type="NCBI Taxonomy" id="2809027"/>
    <lineage>
        <taxon>Bacteria</taxon>
        <taxon>Bacillati</taxon>
        <taxon>Actinomycetota</taxon>
        <taxon>Actinomycetes</taxon>
        <taxon>Bifidobacteriales</taxon>
        <taxon>Bifidobacteriaceae</taxon>
        <taxon>Bifidobacterium</taxon>
    </lineage>
</organism>
<accession>A0ABS9VSL1</accession>